<dbReference type="InterPro" id="IPR002048">
    <property type="entry name" value="EF_hand_dom"/>
</dbReference>
<organism evidence="5">
    <name type="scientific">Clastoptera arizonana</name>
    <name type="common">Arizona spittle bug</name>
    <dbReference type="NCBI Taxonomy" id="38151"/>
    <lineage>
        <taxon>Eukaryota</taxon>
        <taxon>Metazoa</taxon>
        <taxon>Ecdysozoa</taxon>
        <taxon>Arthropoda</taxon>
        <taxon>Hexapoda</taxon>
        <taxon>Insecta</taxon>
        <taxon>Pterygota</taxon>
        <taxon>Neoptera</taxon>
        <taxon>Paraneoptera</taxon>
        <taxon>Hemiptera</taxon>
        <taxon>Auchenorrhyncha</taxon>
        <taxon>Cercopoidea</taxon>
        <taxon>Clastopteridae</taxon>
        <taxon>Clastoptera</taxon>
    </lineage>
</organism>
<feature type="region of interest" description="Disordered" evidence="2">
    <location>
        <begin position="1"/>
        <end position="20"/>
    </location>
</feature>
<feature type="compositionally biased region" description="Basic residues" evidence="2">
    <location>
        <begin position="1"/>
        <end position="10"/>
    </location>
</feature>
<feature type="domain" description="EF-hand" evidence="3">
    <location>
        <begin position="345"/>
        <end position="380"/>
    </location>
</feature>
<dbReference type="PROSITE" id="PS00018">
    <property type="entry name" value="EF_HAND_1"/>
    <property type="match status" value="1"/>
</dbReference>
<keyword evidence="1" id="KW-0106">Calcium</keyword>
<dbReference type="PROSITE" id="PS50222">
    <property type="entry name" value="EF_HAND_2"/>
    <property type="match status" value="1"/>
</dbReference>
<dbReference type="Pfam" id="PF15891">
    <property type="entry name" value="Nuc_deoxyri_tr2"/>
    <property type="match status" value="1"/>
</dbReference>
<sequence>MTSTRSRLRPKGPVMSCGKRRRGEDEISLASATLAYPWQPDHTITRRTARIVREAYSVWYARMGPITHQLPADKVQSLFNEMQLYPTRAQVSEMLHCAKECADRNTASYLTFGEFCLFATELKRCYDKGIPRSNHLARLLERDGQEKKRQTRKMSKTLSKQEVFLGGSCNPTTWRHDIAIPLLKNLGITYYNPQVAEWSAELIEQEYLAKQSATVLFYVIDRQTRNIVGMIEAANFAGARRKLVLVIDSYKPGQTVGGELISSELAIADEESACFNSNVHEYEELNGGILMLQDLVERQGIPVFNNIPIAINCTAKVLREKLTVQDLTVTDMAQPVKMGHLQVGDKLIKLRQAFDALDSSRSGQISLTDVCMAYRLMTNRKLSVTELRNIVSGQTGNGESTTKVNFEEFCTIVAELKGGSNGVAEKWTLCGRPLRALPVNNTCLRDVFLAGDLADYTWALQLAIPFLKKNKLSYYTVNENQTGQKHVLDPSDAAAIDSSFLLLFNITSHTRALSLMTMAAHYIGLGCNVVLCVQHISEGSIFGTEKLSQDAVNDYNRGRVYLMDLARRDRIPVFQTIQEAIDCVIEKCTSR</sequence>
<dbReference type="InterPro" id="IPR039470">
    <property type="entry name" value="Nuc_deoxyri_tr2"/>
</dbReference>
<gene>
    <name evidence="5" type="ORF">g.39085</name>
    <name evidence="4" type="ORF">g.39087</name>
</gene>
<accession>A0A1B6E3D1</accession>
<protein>
    <recommendedName>
        <fullName evidence="3">EF-hand domain-containing protein</fullName>
    </recommendedName>
</protein>
<proteinExistence type="predicted"/>
<dbReference type="FunFam" id="3.40.50.450:FF:000017">
    <property type="entry name" value="Raw, isoform D"/>
    <property type="match status" value="1"/>
</dbReference>
<dbReference type="GO" id="GO:0005509">
    <property type="term" value="F:calcium ion binding"/>
    <property type="evidence" value="ECO:0007669"/>
    <property type="project" value="InterPro"/>
</dbReference>
<dbReference type="Gene3D" id="3.40.50.450">
    <property type="match status" value="1"/>
</dbReference>
<name>A0A1B6E3D1_9HEMI</name>
<reference evidence="5" key="1">
    <citation type="submission" date="2015-12" db="EMBL/GenBank/DDBJ databases">
        <title>De novo transcriptome assembly of four potential Pierce s Disease insect vectors from Arizona vineyards.</title>
        <authorList>
            <person name="Tassone E.E."/>
        </authorList>
    </citation>
    <scope>NUCLEOTIDE SEQUENCE</scope>
</reference>
<evidence type="ECO:0000313" key="5">
    <source>
        <dbReference type="EMBL" id="JAS32421.1"/>
    </source>
</evidence>
<evidence type="ECO:0000256" key="2">
    <source>
        <dbReference type="SAM" id="MobiDB-lite"/>
    </source>
</evidence>
<dbReference type="EMBL" id="GEDC01020786">
    <property type="protein sequence ID" value="JAS16512.1"/>
    <property type="molecule type" value="Transcribed_RNA"/>
</dbReference>
<evidence type="ECO:0000256" key="1">
    <source>
        <dbReference type="ARBA" id="ARBA00022837"/>
    </source>
</evidence>
<dbReference type="AlphaFoldDB" id="A0A1B6E3D1"/>
<dbReference type="PANTHER" id="PTHR36300">
    <property type="entry name" value="RAW, ISOFORM A"/>
    <property type="match status" value="1"/>
</dbReference>
<evidence type="ECO:0000259" key="3">
    <source>
        <dbReference type="PROSITE" id="PS50222"/>
    </source>
</evidence>
<dbReference type="InterPro" id="IPR018247">
    <property type="entry name" value="EF_Hand_1_Ca_BS"/>
</dbReference>
<dbReference type="Gene3D" id="1.10.238.10">
    <property type="entry name" value="EF-hand"/>
    <property type="match status" value="1"/>
</dbReference>
<dbReference type="PANTHER" id="PTHR36300:SF1">
    <property type="entry name" value="RAW, ISOFORM A"/>
    <property type="match status" value="1"/>
</dbReference>
<dbReference type="InterPro" id="IPR011992">
    <property type="entry name" value="EF-hand-dom_pair"/>
</dbReference>
<dbReference type="SUPFAM" id="SSF47473">
    <property type="entry name" value="EF-hand"/>
    <property type="match status" value="1"/>
</dbReference>
<evidence type="ECO:0000313" key="4">
    <source>
        <dbReference type="EMBL" id="JAS16512.1"/>
    </source>
</evidence>
<dbReference type="GO" id="GO:0005886">
    <property type="term" value="C:plasma membrane"/>
    <property type="evidence" value="ECO:0007669"/>
    <property type="project" value="TreeGrafter"/>
</dbReference>
<dbReference type="EMBL" id="GEDC01004877">
    <property type="protein sequence ID" value="JAS32421.1"/>
    <property type="molecule type" value="Transcribed_RNA"/>
</dbReference>